<name>A0ABV5K5U2_9ACTN</name>
<feature type="domain" description="EccD-like transmembrane" evidence="2">
    <location>
        <begin position="161"/>
        <end position="449"/>
    </location>
</feature>
<evidence type="ECO:0000313" key="4">
    <source>
        <dbReference type="Proteomes" id="UP001589750"/>
    </source>
</evidence>
<feature type="transmembrane region" description="Helical" evidence="1">
    <location>
        <begin position="365"/>
        <end position="386"/>
    </location>
</feature>
<feature type="transmembrane region" description="Helical" evidence="1">
    <location>
        <begin position="238"/>
        <end position="259"/>
    </location>
</feature>
<evidence type="ECO:0000259" key="2">
    <source>
        <dbReference type="Pfam" id="PF19053"/>
    </source>
</evidence>
<feature type="transmembrane region" description="Helical" evidence="1">
    <location>
        <begin position="104"/>
        <end position="124"/>
    </location>
</feature>
<gene>
    <name evidence="3" type="ORF">ACFFRI_00080</name>
</gene>
<organism evidence="3 4">
    <name type="scientific">Nocardioides plantarum</name>
    <dbReference type="NCBI Taxonomy" id="29299"/>
    <lineage>
        <taxon>Bacteria</taxon>
        <taxon>Bacillati</taxon>
        <taxon>Actinomycetota</taxon>
        <taxon>Actinomycetes</taxon>
        <taxon>Propionibacteriales</taxon>
        <taxon>Nocardioidaceae</taxon>
        <taxon>Nocardioides</taxon>
    </lineage>
</organism>
<feature type="transmembrane region" description="Helical" evidence="1">
    <location>
        <begin position="182"/>
        <end position="200"/>
    </location>
</feature>
<protein>
    <recommendedName>
        <fullName evidence="2">EccD-like transmembrane domain-containing protein</fullName>
    </recommendedName>
</protein>
<dbReference type="EMBL" id="JBHMDG010000001">
    <property type="protein sequence ID" value="MFB9311428.1"/>
    <property type="molecule type" value="Genomic_DNA"/>
</dbReference>
<feature type="transmembrane region" description="Helical" evidence="1">
    <location>
        <begin position="308"/>
        <end position="327"/>
    </location>
</feature>
<proteinExistence type="predicted"/>
<dbReference type="Pfam" id="PF19053">
    <property type="entry name" value="EccD"/>
    <property type="match status" value="1"/>
</dbReference>
<keyword evidence="1" id="KW-0472">Membrane</keyword>
<dbReference type="InterPro" id="IPR044049">
    <property type="entry name" value="EccD_transm"/>
</dbReference>
<reference evidence="3 4" key="1">
    <citation type="submission" date="2024-09" db="EMBL/GenBank/DDBJ databases">
        <authorList>
            <person name="Sun Q."/>
            <person name="Mori K."/>
        </authorList>
    </citation>
    <scope>NUCLEOTIDE SEQUENCE [LARGE SCALE GENOMIC DNA]</scope>
    <source>
        <strain evidence="3 4">JCM 9626</strain>
    </source>
</reference>
<accession>A0ABV5K5U2</accession>
<feature type="transmembrane region" description="Helical" evidence="1">
    <location>
        <begin position="333"/>
        <end position="353"/>
    </location>
</feature>
<keyword evidence="1" id="KW-1133">Transmembrane helix</keyword>
<keyword evidence="4" id="KW-1185">Reference proteome</keyword>
<dbReference type="RefSeq" id="WP_170215316.1">
    <property type="nucleotide sequence ID" value="NZ_JBHMDG010000001.1"/>
</dbReference>
<sequence length="454" mass="47367">MSSTSRADDVLSVSVHGPVGVLDLQVPAAASSVDVAREYSRQANLPTVPALYTRLGRPLSAAVSLAEAGVVTGTVLVATTDLAPPPRRSRRDVRRRRHVLEPGALSTLWCLAAVVVAVLAGWLASRLPDGSDLREATIVVLVATAVVGVLPVGPLARHRVLAVPAYAGAAAYVVAWDPAPERFPTILGVACLIAAVTAAVARALDQPGEEGLRVWMIVGVAVFVVTTLAALADVSAQVVWAVSLVVAMLAARFVPMLAVDVPDQYLLDLERLAVTAWSARDRPTGRRGRIIVPRTVVASVAERGARTVTASCVAILVVVTVSAIMLIRETSVWIDVLGARIEVGLAGAALLLAARSYRHAAARALLRTAGLACWAVLLVVLLTAHGTGWTTVVAWVSIGSGALLVLVAVALGRGWRSAWWARRAEVAESLTGALAIGAVVVAAGLFRLLWELTG</sequence>
<feature type="transmembrane region" description="Helical" evidence="1">
    <location>
        <begin position="136"/>
        <end position="153"/>
    </location>
</feature>
<comment type="caution">
    <text evidence="3">The sequence shown here is derived from an EMBL/GenBank/DDBJ whole genome shotgun (WGS) entry which is preliminary data.</text>
</comment>
<feature type="transmembrane region" description="Helical" evidence="1">
    <location>
        <begin position="160"/>
        <end position="176"/>
    </location>
</feature>
<evidence type="ECO:0000313" key="3">
    <source>
        <dbReference type="EMBL" id="MFB9311428.1"/>
    </source>
</evidence>
<keyword evidence="1" id="KW-0812">Transmembrane</keyword>
<feature type="transmembrane region" description="Helical" evidence="1">
    <location>
        <begin position="212"/>
        <end position="232"/>
    </location>
</feature>
<dbReference type="Proteomes" id="UP001589750">
    <property type="component" value="Unassembled WGS sequence"/>
</dbReference>
<evidence type="ECO:0000256" key="1">
    <source>
        <dbReference type="SAM" id="Phobius"/>
    </source>
</evidence>
<feature type="transmembrane region" description="Helical" evidence="1">
    <location>
        <begin position="392"/>
        <end position="411"/>
    </location>
</feature>
<feature type="transmembrane region" description="Helical" evidence="1">
    <location>
        <begin position="432"/>
        <end position="450"/>
    </location>
</feature>